<protein>
    <recommendedName>
        <fullName evidence="2">AMP-dependent synthetase/ligase domain-containing protein</fullName>
    </recommendedName>
</protein>
<comment type="caution">
    <text evidence="3">The sequence shown here is derived from an EMBL/GenBank/DDBJ whole genome shotgun (WGS) entry which is preliminary data.</text>
</comment>
<keyword evidence="4" id="KW-1185">Reference proteome</keyword>
<comment type="similarity">
    <text evidence="1">Belongs to the ATP-dependent AMP-binding enzyme family.</text>
</comment>
<dbReference type="InterPro" id="IPR042099">
    <property type="entry name" value="ANL_N_sf"/>
</dbReference>
<reference evidence="3" key="1">
    <citation type="journal article" date="2014" name="Int. J. Syst. Evol. Microbiol.">
        <title>Complete genome sequence of Corynebacterium casei LMG S-19264T (=DSM 44701T), isolated from a smear-ripened cheese.</title>
        <authorList>
            <consortium name="US DOE Joint Genome Institute (JGI-PGF)"/>
            <person name="Walter F."/>
            <person name="Albersmeier A."/>
            <person name="Kalinowski J."/>
            <person name="Ruckert C."/>
        </authorList>
    </citation>
    <scope>NUCLEOTIDE SEQUENCE</scope>
    <source>
        <strain evidence="3">JCM 4714</strain>
    </source>
</reference>
<dbReference type="PANTHER" id="PTHR22754">
    <property type="entry name" value="DISCO-INTERACTING PROTEIN 2 DIP2 -RELATED"/>
    <property type="match status" value="1"/>
</dbReference>
<gene>
    <name evidence="3" type="ORF">GCM10010339_65820</name>
</gene>
<name>A0A919D5P8_9ACTN</name>
<proteinExistence type="inferred from homology"/>
<evidence type="ECO:0000256" key="1">
    <source>
        <dbReference type="ARBA" id="ARBA00006432"/>
    </source>
</evidence>
<reference evidence="3" key="2">
    <citation type="submission" date="2020-09" db="EMBL/GenBank/DDBJ databases">
        <authorList>
            <person name="Sun Q."/>
            <person name="Ohkuma M."/>
        </authorList>
    </citation>
    <scope>NUCLEOTIDE SEQUENCE</scope>
    <source>
        <strain evidence="3">JCM 4714</strain>
    </source>
</reference>
<dbReference type="InterPro" id="IPR000873">
    <property type="entry name" value="AMP-dep_synth/lig_dom"/>
</dbReference>
<evidence type="ECO:0000313" key="4">
    <source>
        <dbReference type="Proteomes" id="UP000655443"/>
    </source>
</evidence>
<dbReference type="Gene3D" id="3.40.50.12780">
    <property type="entry name" value="N-terminal domain of ligase-like"/>
    <property type="match status" value="1"/>
</dbReference>
<evidence type="ECO:0000313" key="3">
    <source>
        <dbReference type="EMBL" id="GHE10279.1"/>
    </source>
</evidence>
<dbReference type="EMBL" id="BMVG01000023">
    <property type="protein sequence ID" value="GHE10279.1"/>
    <property type="molecule type" value="Genomic_DNA"/>
</dbReference>
<accession>A0A919D5P8</accession>
<dbReference type="PROSITE" id="PS00455">
    <property type="entry name" value="AMP_BINDING"/>
    <property type="match status" value="1"/>
</dbReference>
<dbReference type="SUPFAM" id="SSF56801">
    <property type="entry name" value="Acetyl-CoA synthetase-like"/>
    <property type="match status" value="1"/>
</dbReference>
<dbReference type="RefSeq" id="WP_189957271.1">
    <property type="nucleotide sequence ID" value="NZ_BMVG01000023.1"/>
</dbReference>
<dbReference type="Pfam" id="PF00501">
    <property type="entry name" value="AMP-binding"/>
    <property type="match status" value="1"/>
</dbReference>
<dbReference type="Proteomes" id="UP000655443">
    <property type="component" value="Unassembled WGS sequence"/>
</dbReference>
<dbReference type="InterPro" id="IPR020845">
    <property type="entry name" value="AMP-binding_CS"/>
</dbReference>
<dbReference type="InterPro" id="IPR045851">
    <property type="entry name" value="AMP-bd_C_sf"/>
</dbReference>
<dbReference type="AlphaFoldDB" id="A0A919D5P8"/>
<sequence length="532" mass="57876">MSRPALLDGGPARTPAAATLSEALEQTAARHGRQEIVHLHENGTRTAYTYTQLLDRARRVLAGLRITHTRPSDVLLLDISDPAELICAYWACILGGFIPLPVAATPGLAAQVWSLYGCPRIVTGTGRTPPEDTSAWAGDMAGLLRNTPDARHHRADPGDVAVLLLTSGSTGTPKAVALTHANILARSAATAHTNRLDHRQRTLNWMPLDHVGGLVMFHTRDTCLGAYQVHAPQQWILDQPLRWLEAAHTHRISCTWAPNYAFALVNDAVGHVTGHPWDLSRLTYIMNGGEPVHAEVIHRFQQLLAPHGLPTDAMYPGWGMSETSSGVTDCRFSEHTEGRYVPVGRPQPGTRIRITADDSTVVTQNTVGHVQVSGAAVSHGYYQNPQQNKQSFTSDGWFKTGDLGYISDGVLTVTGRADDQITIAGVTYHGHEIEASVEELGFVHPTYTVATPVTTSAGEGLAVFFHPRTTPTTDDLEALRTLLAERFRITGAHLLAVGKDDIPKTGIGKLRRAPLRERFEASTHPTWTPVLH</sequence>
<organism evidence="3 4">
    <name type="scientific">Streptomyces alanosinicus</name>
    <dbReference type="NCBI Taxonomy" id="68171"/>
    <lineage>
        <taxon>Bacteria</taxon>
        <taxon>Bacillati</taxon>
        <taxon>Actinomycetota</taxon>
        <taxon>Actinomycetes</taxon>
        <taxon>Kitasatosporales</taxon>
        <taxon>Streptomycetaceae</taxon>
        <taxon>Streptomyces</taxon>
    </lineage>
</organism>
<feature type="domain" description="AMP-dependent synthetase/ligase" evidence="2">
    <location>
        <begin position="24"/>
        <end position="382"/>
    </location>
</feature>
<evidence type="ECO:0000259" key="2">
    <source>
        <dbReference type="Pfam" id="PF00501"/>
    </source>
</evidence>
<dbReference type="PANTHER" id="PTHR22754:SF32">
    <property type="entry name" value="DISCO-INTERACTING PROTEIN 2"/>
    <property type="match status" value="1"/>
</dbReference>
<dbReference type="Gene3D" id="3.30.300.30">
    <property type="match status" value="1"/>
</dbReference>